<dbReference type="PROSITE" id="PS50011">
    <property type="entry name" value="PROTEIN_KINASE_DOM"/>
    <property type="match status" value="1"/>
</dbReference>
<comment type="caution">
    <text evidence="7">The sequence shown here is derived from an EMBL/GenBank/DDBJ whole genome shotgun (WGS) entry which is preliminary data.</text>
</comment>
<feature type="domain" description="PAC" evidence="6">
    <location>
        <begin position="1563"/>
        <end position="1614"/>
    </location>
</feature>
<dbReference type="InterPro" id="IPR003594">
    <property type="entry name" value="HATPase_dom"/>
</dbReference>
<dbReference type="Gene3D" id="1.10.287.130">
    <property type="match status" value="1"/>
</dbReference>
<evidence type="ECO:0000313" key="7">
    <source>
        <dbReference type="EMBL" id="NIF22118.1"/>
    </source>
</evidence>
<dbReference type="RefSeq" id="WP_167014546.1">
    <property type="nucleotide sequence ID" value="NZ_VWXF01000004.1"/>
</dbReference>
<dbReference type="PRINTS" id="PR00344">
    <property type="entry name" value="BCTRLSENSOR"/>
</dbReference>
<dbReference type="Pfam" id="PF25503">
    <property type="entry name" value="TPR_CHK1"/>
    <property type="match status" value="1"/>
</dbReference>
<evidence type="ECO:0000256" key="3">
    <source>
        <dbReference type="ARBA" id="ARBA00022553"/>
    </source>
</evidence>
<keyword evidence="8" id="KW-1185">Reference proteome</keyword>
<dbReference type="InterPro" id="IPR036890">
    <property type="entry name" value="HATPase_C_sf"/>
</dbReference>
<evidence type="ECO:0000259" key="6">
    <source>
        <dbReference type="PROSITE" id="PS50113"/>
    </source>
</evidence>
<dbReference type="Gene3D" id="1.10.510.10">
    <property type="entry name" value="Transferase(Phosphotransferase) domain 1"/>
    <property type="match status" value="1"/>
</dbReference>
<accession>A0ABX0R9R2</accession>
<sequence length="1854" mass="205248">MKTLDFSIYSHDAHRQQVTLLSEDMHYTLIAQEGGIAWSSATDPVSGHRLILATAAREANVEQITPLLRHEYALRDSISGRWALLPLAYTFYHGQFALLYPWFHYQTLQAYIGIPARTAHEFIDLALRLCLPLQQLHRHGMIHGDIKPGNFFHQEEGGWRLAGFGLASETSQLVPQMCWPGAGGTLAYMSPEHTGRTRRVLSYASDLYSFGIVLYELLTGSLPFAPSEGSAAEWMHCHIASEPRPPHELLPDIPVMLSAVVLRLLTKLPEHRYQSVEGLMADLERCQNMLHLQGEIAPFIPAQQDYRTDDLAMPLPGGADTDLHTITGRWQQVKTSGSPALVLIEGAEGVGKSALISRAIKSFQQQNALLAVAKGDRLSPMRPYAVVTMAFRSLILHLLGQPEAEVKRWKLRITRSLGADIDLALALLPELGALLESAPAATEHGFTEDQTRFSRMVLCLINALTRQDQPLAIIVDDFHHADAASRQLLMLLLSHSKVVPLLLLVAARDGMGETRRQLMQSGSEPSVITPELLSAVSIAHWLAQRGIQARDEQRELAQLIHTRTGGNPRLVSELFRSALEEGTLQRDKIAGGWLIDFTALHQRSVSEHIASVALAQRDRLSAPAGQLLATLAVIGRKASVAFTARLSALPVEQVHARLQEMADLHLLTITPEQWFFSHERIFDMALALTNLAQRQPIQLRAAVLLLEDYDRQPLSETLDQLLYALAVAANLARESAQRSQFIQAGITAVQQAKARGDYLTALRYLHTVRQLCLPDETTVQLQLDLLQAECEFLLGNLGQAWELCQQTLLAPGSLRDKAVAACLLAEIQMRQSDLWLALDTIMGWLKVFGEPLHRHPTSEECDAAWQTLQLQTGDDAETAFSRLPAIENPDVEALIALLNSAAVFATFACPRLHFLLLCRILTLTLQHGLCAASCPAMAWFGVLLGHRYEAYSTGYQYALLARKLVNTHAYNRVKAQTLLALDLIAVWTQPITNVVASAKAAFTTAVALGDPTSACFAIRHQIINFITRGDHLDGLLTSIERGLAFVRKAGFHDVENVLLIQRAWVMFLRQTPQGELSAEQAIPSSLLPAPVSKSSPGQAPLMQFWFWLYRAMAFCLTGQFNRGLDCLDRAAPFSTTVPAHIHLFDYHFYRALCLIRVAARGPVMTAAQRAVVDDHYLKIARWAQANPGLFRDKLALIAAEIARLDGNAGAALTHYEQAIKRAREAQFSHIYALSCELAAGFARENHWQVAADAYSRSALSGWREWGAQAKVTQMESHSPHLSGGAASTHSDTVPLLASEAARDLDSVVKAVRALTEEIDPDRLLHVLMTMLLERAGAQRGLLLRVDEGNAPWLEASAMMTADGVAVEITSRPLTSGDLPLSVVAAVIRTGLEIRTASPEVFSPFSHDPYLVSSEAAILCVPMFRQRQMVGILYLENRLLPDVFTAEHSRIIRTLAAQAAVSIEHARLYSQLTAENQQRRRVEKALRASQTSLMLGEQISHTGSWRWELQQDLMAVSAEYARILGLEERQQALSMADFLLRVHSEDHARISTLVHDSVRLGVTMRAEFRILRPDGECRYLLGIGDPLRVDDQVIEYYGIISDITQQRMAENATRTAQIELARVSRATTVGQLTASIAHEINQPLMSIVTNAAASLRWLNRGEGYSENVRIGLKDIADEGQRAGNIIRGLQALTRNQASVFAVADIHDIAQHIILLSRSELERKGIIVDNRLQAQASHIWCDNIQIQQVLLNLVVNAIDALNGNEDRPRILSLITTNPDAQTLCFTVADNGVGIEAEVMKRLFDSFYTTKPQGMGMGLTICNGIIERHNGKLQVGQQAPHGSQFWFTLPLRQDETD</sequence>
<evidence type="ECO:0000313" key="8">
    <source>
        <dbReference type="Proteomes" id="UP001515683"/>
    </source>
</evidence>
<organism evidence="7 8">
    <name type="scientific">Candidatus Pantoea multigeneris</name>
    <dbReference type="NCBI Taxonomy" id="2608357"/>
    <lineage>
        <taxon>Bacteria</taxon>
        <taxon>Pseudomonadati</taxon>
        <taxon>Pseudomonadota</taxon>
        <taxon>Gammaproteobacteria</taxon>
        <taxon>Enterobacterales</taxon>
        <taxon>Erwiniaceae</taxon>
        <taxon>Pantoea</taxon>
    </lineage>
</organism>
<dbReference type="PROSITE" id="PS50113">
    <property type="entry name" value="PAC"/>
    <property type="match status" value="1"/>
</dbReference>
<dbReference type="InterPro" id="IPR000700">
    <property type="entry name" value="PAS-assoc_C"/>
</dbReference>
<dbReference type="PROSITE" id="PS50109">
    <property type="entry name" value="HIS_KIN"/>
    <property type="match status" value="1"/>
</dbReference>
<comment type="catalytic activity">
    <reaction evidence="1">
        <text>ATP + protein L-histidine = ADP + protein N-phospho-L-histidine.</text>
        <dbReference type="EC" id="2.7.13.3"/>
    </reaction>
</comment>
<keyword evidence="3" id="KW-0597">Phosphoprotein</keyword>
<dbReference type="InterPro" id="IPR027417">
    <property type="entry name" value="P-loop_NTPase"/>
</dbReference>
<dbReference type="CDD" id="cd00130">
    <property type="entry name" value="PAS"/>
    <property type="match status" value="1"/>
</dbReference>
<dbReference type="PANTHER" id="PTHR43642:SF1">
    <property type="entry name" value="HYBRID SIGNAL TRANSDUCTION HISTIDINE KINASE G"/>
    <property type="match status" value="1"/>
</dbReference>
<dbReference type="Pfam" id="PF01590">
    <property type="entry name" value="GAF"/>
    <property type="match status" value="1"/>
</dbReference>
<reference evidence="7 8" key="1">
    <citation type="journal article" date="2019" name="bioRxiv">
        <title>Bacteria contribute to plant secondary compound degradation in a generalist herbivore system.</title>
        <authorList>
            <person name="Francoeur C.B."/>
            <person name="Khadempour L."/>
            <person name="Moreira-Soto R.D."/>
            <person name="Gotting K."/>
            <person name="Book A.J."/>
            <person name="Pinto-Tomas A.A."/>
            <person name="Keefover-Ring K."/>
            <person name="Currie C.R."/>
        </authorList>
    </citation>
    <scope>NUCLEOTIDE SEQUENCE [LARGE SCALE GENOMIC DNA]</scope>
    <source>
        <strain evidence="7">Acro-835</strain>
    </source>
</reference>
<dbReference type="Gene3D" id="3.30.565.10">
    <property type="entry name" value="Histidine kinase-like ATPase, C-terminal domain"/>
    <property type="match status" value="1"/>
</dbReference>
<dbReference type="SMART" id="SM00387">
    <property type="entry name" value="HATPase_c"/>
    <property type="match status" value="1"/>
</dbReference>
<dbReference type="InterPro" id="IPR041664">
    <property type="entry name" value="AAA_16"/>
</dbReference>
<dbReference type="InterPro" id="IPR013655">
    <property type="entry name" value="PAS_fold_3"/>
</dbReference>
<dbReference type="InterPro" id="IPR005467">
    <property type="entry name" value="His_kinase_dom"/>
</dbReference>
<dbReference type="InterPro" id="IPR000014">
    <property type="entry name" value="PAS"/>
</dbReference>
<dbReference type="Proteomes" id="UP001515683">
    <property type="component" value="Unassembled WGS sequence"/>
</dbReference>
<dbReference type="SMART" id="SM00065">
    <property type="entry name" value="GAF"/>
    <property type="match status" value="1"/>
</dbReference>
<dbReference type="InterPro" id="IPR029016">
    <property type="entry name" value="GAF-like_dom_sf"/>
</dbReference>
<feature type="domain" description="Histidine kinase" evidence="5">
    <location>
        <begin position="1634"/>
        <end position="1850"/>
    </location>
</feature>
<evidence type="ECO:0000259" key="5">
    <source>
        <dbReference type="PROSITE" id="PS50109"/>
    </source>
</evidence>
<dbReference type="InterPro" id="IPR053159">
    <property type="entry name" value="Hybrid_Histidine_Kinase"/>
</dbReference>
<dbReference type="CDD" id="cd00082">
    <property type="entry name" value="HisKA"/>
    <property type="match status" value="1"/>
</dbReference>
<dbReference type="InterPro" id="IPR004358">
    <property type="entry name" value="Sig_transdc_His_kin-like_C"/>
</dbReference>
<dbReference type="InterPro" id="IPR035965">
    <property type="entry name" value="PAS-like_dom_sf"/>
</dbReference>
<dbReference type="Pfam" id="PF08447">
    <property type="entry name" value="PAS_3"/>
    <property type="match status" value="1"/>
</dbReference>
<dbReference type="SUPFAM" id="SSF55874">
    <property type="entry name" value="ATPase domain of HSP90 chaperone/DNA topoisomerase II/histidine kinase"/>
    <property type="match status" value="1"/>
</dbReference>
<dbReference type="SMART" id="SM00388">
    <property type="entry name" value="HisKA"/>
    <property type="match status" value="1"/>
</dbReference>
<dbReference type="Pfam" id="PF00069">
    <property type="entry name" value="Pkinase"/>
    <property type="match status" value="1"/>
</dbReference>
<dbReference type="SUPFAM" id="SSF55785">
    <property type="entry name" value="PYP-like sensor domain (PAS domain)"/>
    <property type="match status" value="1"/>
</dbReference>
<dbReference type="Pfam" id="PF13191">
    <property type="entry name" value="AAA_16"/>
    <property type="match status" value="1"/>
</dbReference>
<dbReference type="Pfam" id="PF00512">
    <property type="entry name" value="HisKA"/>
    <property type="match status" value="1"/>
</dbReference>
<feature type="domain" description="Protein kinase" evidence="4">
    <location>
        <begin position="1"/>
        <end position="300"/>
    </location>
</feature>
<dbReference type="Gene3D" id="2.10.70.100">
    <property type="match status" value="1"/>
</dbReference>
<proteinExistence type="predicted"/>
<name>A0ABX0R9R2_9GAMM</name>
<dbReference type="SMART" id="SM00086">
    <property type="entry name" value="PAC"/>
    <property type="match status" value="1"/>
</dbReference>
<evidence type="ECO:0000259" key="4">
    <source>
        <dbReference type="PROSITE" id="PS50011"/>
    </source>
</evidence>
<protein>
    <recommendedName>
        <fullName evidence="2">histidine kinase</fullName>
        <ecNumber evidence="2">2.7.13.3</ecNumber>
    </recommendedName>
</protein>
<dbReference type="InterPro" id="IPR000719">
    <property type="entry name" value="Prot_kinase_dom"/>
</dbReference>
<evidence type="ECO:0000256" key="1">
    <source>
        <dbReference type="ARBA" id="ARBA00000085"/>
    </source>
</evidence>
<dbReference type="SUPFAM" id="SSF55781">
    <property type="entry name" value="GAF domain-like"/>
    <property type="match status" value="1"/>
</dbReference>
<dbReference type="InterPro" id="IPR003661">
    <property type="entry name" value="HisK_dim/P_dom"/>
</dbReference>
<dbReference type="InterPro" id="IPR003018">
    <property type="entry name" value="GAF"/>
</dbReference>
<gene>
    <name evidence="7" type="ORF">F3J40_10970</name>
</gene>
<dbReference type="InterPro" id="IPR011009">
    <property type="entry name" value="Kinase-like_dom_sf"/>
</dbReference>
<dbReference type="InterPro" id="IPR036097">
    <property type="entry name" value="HisK_dim/P_sf"/>
</dbReference>
<evidence type="ECO:0000256" key="2">
    <source>
        <dbReference type="ARBA" id="ARBA00012438"/>
    </source>
</evidence>
<dbReference type="SUPFAM" id="SSF56112">
    <property type="entry name" value="Protein kinase-like (PK-like)"/>
    <property type="match status" value="1"/>
</dbReference>
<dbReference type="InterPro" id="IPR001610">
    <property type="entry name" value="PAC"/>
</dbReference>
<dbReference type="CDD" id="cd14014">
    <property type="entry name" value="STKc_PknB_like"/>
    <property type="match status" value="1"/>
</dbReference>
<dbReference type="SMART" id="SM00220">
    <property type="entry name" value="S_TKc"/>
    <property type="match status" value="1"/>
</dbReference>
<dbReference type="EMBL" id="VWXF01000004">
    <property type="protein sequence ID" value="NIF22118.1"/>
    <property type="molecule type" value="Genomic_DNA"/>
</dbReference>
<dbReference type="Pfam" id="PF02518">
    <property type="entry name" value="HATPase_c"/>
    <property type="match status" value="1"/>
</dbReference>
<dbReference type="Gene3D" id="3.40.50.300">
    <property type="entry name" value="P-loop containing nucleotide triphosphate hydrolases"/>
    <property type="match status" value="1"/>
</dbReference>
<dbReference type="EC" id="2.7.13.3" evidence="2"/>
<dbReference type="SUPFAM" id="SSF47384">
    <property type="entry name" value="Homodimeric domain of signal transducing histidine kinase"/>
    <property type="match status" value="1"/>
</dbReference>
<dbReference type="Gene3D" id="3.30.450.40">
    <property type="match status" value="1"/>
</dbReference>
<dbReference type="SUPFAM" id="SSF52540">
    <property type="entry name" value="P-loop containing nucleoside triphosphate hydrolases"/>
    <property type="match status" value="1"/>
</dbReference>
<dbReference type="PANTHER" id="PTHR43642">
    <property type="entry name" value="HYBRID SIGNAL TRANSDUCTION HISTIDINE KINASE G"/>
    <property type="match status" value="1"/>
</dbReference>
<dbReference type="Gene3D" id="3.30.450.20">
    <property type="entry name" value="PAS domain"/>
    <property type="match status" value="1"/>
</dbReference>